<feature type="non-terminal residue" evidence="5">
    <location>
        <position position="1"/>
    </location>
</feature>
<name>T1BD48_9ZZZZ</name>
<dbReference type="Gene3D" id="1.10.1670.10">
    <property type="entry name" value="Helix-hairpin-Helix base-excision DNA repair enzymes (C-terminal)"/>
    <property type="match status" value="1"/>
</dbReference>
<dbReference type="InterPro" id="IPR000035">
    <property type="entry name" value="Alkylbase_DNA_glycsylse_CS"/>
</dbReference>
<comment type="similarity">
    <text evidence="1">Belongs to the alkylbase DNA glycosidase AlkA family.</text>
</comment>
<evidence type="ECO:0000259" key="4">
    <source>
        <dbReference type="SMART" id="SM00478"/>
    </source>
</evidence>
<evidence type="ECO:0000313" key="5">
    <source>
        <dbReference type="EMBL" id="EQD66433.1"/>
    </source>
</evidence>
<dbReference type="FunFam" id="1.10.340.30:FF:000004">
    <property type="entry name" value="DNA-3-methyladenine glycosylase II"/>
    <property type="match status" value="1"/>
</dbReference>
<reference evidence="5" key="1">
    <citation type="submission" date="2013-08" db="EMBL/GenBank/DDBJ databases">
        <authorList>
            <person name="Mendez C."/>
            <person name="Richter M."/>
            <person name="Ferrer M."/>
            <person name="Sanchez J."/>
        </authorList>
    </citation>
    <scope>NUCLEOTIDE SEQUENCE</scope>
</reference>
<sequence length="160" mass="18190">QLAGKAAEAILKRFKGLYNGRIPKPEEFLSTAEHIVRSAGISPQKYSYINDLCKRLDSGILELESLRDEPDDKVVEELSKVRGIGRWTAEMFLIFSLGRTDVMPVDDLGVRKGIQKAYKLKNLPDKKKILALSKKWHPYCSIVTLYMWNYLDMVTVGDAN</sequence>
<evidence type="ECO:0000256" key="2">
    <source>
        <dbReference type="ARBA" id="ARBA00022763"/>
    </source>
</evidence>
<dbReference type="Gene3D" id="1.10.340.30">
    <property type="entry name" value="Hypothetical protein, domain 2"/>
    <property type="match status" value="1"/>
</dbReference>
<gene>
    <name evidence="5" type="ORF">B2A_01169</name>
</gene>
<dbReference type="GO" id="GO:0032993">
    <property type="term" value="C:protein-DNA complex"/>
    <property type="evidence" value="ECO:0007669"/>
    <property type="project" value="TreeGrafter"/>
</dbReference>
<accession>T1BD48</accession>
<organism evidence="5">
    <name type="scientific">mine drainage metagenome</name>
    <dbReference type="NCBI Taxonomy" id="410659"/>
    <lineage>
        <taxon>unclassified sequences</taxon>
        <taxon>metagenomes</taxon>
        <taxon>ecological metagenomes</taxon>
    </lineage>
</organism>
<dbReference type="PANTHER" id="PTHR43003:SF5">
    <property type="entry name" value="DNA-3-METHYLADENINE GLYCOSYLASE"/>
    <property type="match status" value="1"/>
</dbReference>
<protein>
    <submittedName>
        <fullName evidence="5">DNA-3-methyladenine glycosylase II</fullName>
    </submittedName>
</protein>
<dbReference type="GO" id="GO:0006285">
    <property type="term" value="P:base-excision repair, AP site formation"/>
    <property type="evidence" value="ECO:0007669"/>
    <property type="project" value="TreeGrafter"/>
</dbReference>
<dbReference type="CDD" id="cd00056">
    <property type="entry name" value="ENDO3c"/>
    <property type="match status" value="1"/>
</dbReference>
<proteinExistence type="inferred from homology"/>
<dbReference type="AlphaFoldDB" id="T1BD48"/>
<dbReference type="PROSITE" id="PS00516">
    <property type="entry name" value="ALKYLBASE_DNA_GLYCOS"/>
    <property type="match status" value="1"/>
</dbReference>
<evidence type="ECO:0000256" key="3">
    <source>
        <dbReference type="ARBA" id="ARBA00023204"/>
    </source>
</evidence>
<dbReference type="PANTHER" id="PTHR43003">
    <property type="entry name" value="DNA-3-METHYLADENINE GLYCOSYLASE"/>
    <property type="match status" value="1"/>
</dbReference>
<dbReference type="SUPFAM" id="SSF48150">
    <property type="entry name" value="DNA-glycosylase"/>
    <property type="match status" value="1"/>
</dbReference>
<keyword evidence="3" id="KW-0234">DNA repair</keyword>
<dbReference type="EMBL" id="AUZZ01000880">
    <property type="protein sequence ID" value="EQD66433.1"/>
    <property type="molecule type" value="Genomic_DNA"/>
</dbReference>
<dbReference type="GO" id="GO:0032131">
    <property type="term" value="F:alkylated DNA binding"/>
    <property type="evidence" value="ECO:0007669"/>
    <property type="project" value="TreeGrafter"/>
</dbReference>
<dbReference type="Pfam" id="PF00730">
    <property type="entry name" value="HhH-GPD"/>
    <property type="match status" value="1"/>
</dbReference>
<dbReference type="GO" id="GO:0008725">
    <property type="term" value="F:DNA-3-methyladenine glycosylase activity"/>
    <property type="evidence" value="ECO:0007669"/>
    <property type="project" value="TreeGrafter"/>
</dbReference>
<dbReference type="InterPro" id="IPR051912">
    <property type="entry name" value="Alkylbase_DNA_Glycosylase/TA"/>
</dbReference>
<comment type="caution">
    <text evidence="5">The sequence shown here is derived from an EMBL/GenBank/DDBJ whole genome shotgun (WGS) entry which is preliminary data.</text>
</comment>
<dbReference type="InterPro" id="IPR023170">
    <property type="entry name" value="HhH_base_excis_C"/>
</dbReference>
<dbReference type="GO" id="GO:0043916">
    <property type="term" value="F:DNA-7-methylguanine glycosylase activity"/>
    <property type="evidence" value="ECO:0007669"/>
    <property type="project" value="TreeGrafter"/>
</dbReference>
<keyword evidence="2" id="KW-0227">DNA damage</keyword>
<dbReference type="GO" id="GO:0005737">
    <property type="term" value="C:cytoplasm"/>
    <property type="evidence" value="ECO:0007669"/>
    <property type="project" value="TreeGrafter"/>
</dbReference>
<dbReference type="InterPro" id="IPR003265">
    <property type="entry name" value="HhH-GPD_domain"/>
</dbReference>
<dbReference type="InterPro" id="IPR011257">
    <property type="entry name" value="DNA_glycosylase"/>
</dbReference>
<evidence type="ECO:0000256" key="1">
    <source>
        <dbReference type="ARBA" id="ARBA00010817"/>
    </source>
</evidence>
<dbReference type="SMART" id="SM00478">
    <property type="entry name" value="ENDO3c"/>
    <property type="match status" value="1"/>
</dbReference>
<reference evidence="5" key="2">
    <citation type="journal article" date="2014" name="ISME J.">
        <title>Microbial stratification in low pH oxic and suboxic macroscopic growths along an acid mine drainage.</title>
        <authorList>
            <person name="Mendez-Garcia C."/>
            <person name="Mesa V."/>
            <person name="Sprenger R.R."/>
            <person name="Richter M."/>
            <person name="Diez M.S."/>
            <person name="Solano J."/>
            <person name="Bargiela R."/>
            <person name="Golyshina O.V."/>
            <person name="Manteca A."/>
            <person name="Ramos J.L."/>
            <person name="Gallego J.R."/>
            <person name="Llorente I."/>
            <person name="Martins Dos Santos V.A."/>
            <person name="Jensen O.N."/>
            <person name="Pelaez A.I."/>
            <person name="Sanchez J."/>
            <person name="Ferrer M."/>
        </authorList>
    </citation>
    <scope>NUCLEOTIDE SEQUENCE</scope>
</reference>
<feature type="domain" description="HhH-GPD" evidence="4">
    <location>
        <begin position="1"/>
        <end position="152"/>
    </location>
</feature>
<dbReference type="GO" id="GO:0006307">
    <property type="term" value="P:DNA alkylation repair"/>
    <property type="evidence" value="ECO:0007669"/>
    <property type="project" value="TreeGrafter"/>
</dbReference>